<gene>
    <name evidence="6" type="ORF">psyc5s11_03260</name>
</gene>
<dbReference type="Pfam" id="PF00005">
    <property type="entry name" value="ABC_tran"/>
    <property type="match status" value="1"/>
</dbReference>
<protein>
    <submittedName>
        <fullName evidence="6">ABC transporter ATP-binding protein</fullName>
    </submittedName>
</protein>
<keyword evidence="7" id="KW-1185">Reference proteome</keyword>
<keyword evidence="2" id="KW-0813">Transport</keyword>
<dbReference type="PROSITE" id="PS50893">
    <property type="entry name" value="ABC_TRANSPORTER_2"/>
    <property type="match status" value="1"/>
</dbReference>
<reference evidence="7" key="1">
    <citation type="submission" date="2021-07" db="EMBL/GenBank/DDBJ databases">
        <title>Complete genome sequencing of a Clostridium isolate.</title>
        <authorList>
            <person name="Ueki A."/>
            <person name="Tonouchi A."/>
        </authorList>
    </citation>
    <scope>NUCLEOTIDE SEQUENCE [LARGE SCALE GENOMIC DNA]</scope>
    <source>
        <strain evidence="7">C5S11</strain>
    </source>
</reference>
<evidence type="ECO:0000313" key="7">
    <source>
        <dbReference type="Proteomes" id="UP000824633"/>
    </source>
</evidence>
<dbReference type="InterPro" id="IPR027417">
    <property type="entry name" value="P-loop_NTPase"/>
</dbReference>
<feature type="domain" description="ABC transporter" evidence="5">
    <location>
        <begin position="7"/>
        <end position="235"/>
    </location>
</feature>
<dbReference type="PROSITE" id="PS00211">
    <property type="entry name" value="ABC_TRANSPORTER_1"/>
    <property type="match status" value="1"/>
</dbReference>
<dbReference type="Gene3D" id="3.40.50.300">
    <property type="entry name" value="P-loop containing nucleotide triphosphate hydrolases"/>
    <property type="match status" value="1"/>
</dbReference>
<dbReference type="RefSeq" id="WP_224035955.1">
    <property type="nucleotide sequence ID" value="NZ_AP024849.1"/>
</dbReference>
<keyword evidence="4 6" id="KW-0067">ATP-binding</keyword>
<dbReference type="InterPro" id="IPR003439">
    <property type="entry name" value="ABC_transporter-like_ATP-bd"/>
</dbReference>
<keyword evidence="3" id="KW-0547">Nucleotide-binding</keyword>
<evidence type="ECO:0000256" key="1">
    <source>
        <dbReference type="ARBA" id="ARBA00005417"/>
    </source>
</evidence>
<dbReference type="Proteomes" id="UP000824633">
    <property type="component" value="Chromosome"/>
</dbReference>
<dbReference type="InterPro" id="IPR003593">
    <property type="entry name" value="AAA+_ATPase"/>
</dbReference>
<organism evidence="6 7">
    <name type="scientific">Clostridium gelidum</name>
    <dbReference type="NCBI Taxonomy" id="704125"/>
    <lineage>
        <taxon>Bacteria</taxon>
        <taxon>Bacillati</taxon>
        <taxon>Bacillota</taxon>
        <taxon>Clostridia</taxon>
        <taxon>Eubacteriales</taxon>
        <taxon>Clostridiaceae</taxon>
        <taxon>Clostridium</taxon>
    </lineage>
</organism>
<dbReference type="PANTHER" id="PTHR43335">
    <property type="entry name" value="ABC TRANSPORTER, ATP-BINDING PROTEIN"/>
    <property type="match status" value="1"/>
</dbReference>
<accession>A0ABN6IPY3</accession>
<evidence type="ECO:0000259" key="5">
    <source>
        <dbReference type="PROSITE" id="PS50893"/>
    </source>
</evidence>
<proteinExistence type="inferred from homology"/>
<evidence type="ECO:0000256" key="2">
    <source>
        <dbReference type="ARBA" id="ARBA00022448"/>
    </source>
</evidence>
<dbReference type="PANTHER" id="PTHR43335:SF4">
    <property type="entry name" value="ABC TRANSPORTER, ATP-BINDING PROTEIN"/>
    <property type="match status" value="1"/>
</dbReference>
<dbReference type="SUPFAM" id="SSF52540">
    <property type="entry name" value="P-loop containing nucleoside triphosphate hydrolases"/>
    <property type="match status" value="1"/>
</dbReference>
<evidence type="ECO:0000256" key="4">
    <source>
        <dbReference type="ARBA" id="ARBA00022840"/>
    </source>
</evidence>
<evidence type="ECO:0000313" key="6">
    <source>
        <dbReference type="EMBL" id="BCZ44259.1"/>
    </source>
</evidence>
<dbReference type="GO" id="GO:0005524">
    <property type="term" value="F:ATP binding"/>
    <property type="evidence" value="ECO:0007669"/>
    <property type="project" value="UniProtKB-KW"/>
</dbReference>
<name>A0ABN6IPY3_9CLOT</name>
<dbReference type="SMART" id="SM00382">
    <property type="entry name" value="AAA"/>
    <property type="match status" value="1"/>
</dbReference>
<comment type="similarity">
    <text evidence="1">Belongs to the ABC transporter superfamily.</text>
</comment>
<evidence type="ECO:0000256" key="3">
    <source>
        <dbReference type="ARBA" id="ARBA00022741"/>
    </source>
</evidence>
<sequence>MGNEEFLKIDNVTKVYGKHNVLSNVTFSINEGEVIGLVGPNGAGKTTIMKIIVGLIRDYSGNVYLQGRNIRDKTKENRKNFGCVIEAPGFYPGLTGYENLKYFAKISGCEDEKEIDDIIKVLKIEDFMHKKVGKYSLGMKQRIGIAQAVLGKPDVLVLDEPTNGLDPNVVLEIRKFIKYVAQEKKIAVIISSHILSEIESMCEKVIFIKEGQIVDIVSLEQEKTVQNTIFVFKTKTPDRLIEFLKRNEITAQKDEACNVVANLEKYSIKGIFKMLEDSDISVEEVYKQKQSLEKRFMQTMEENEVE</sequence>
<dbReference type="EMBL" id="AP024849">
    <property type="protein sequence ID" value="BCZ44259.1"/>
    <property type="molecule type" value="Genomic_DNA"/>
</dbReference>
<dbReference type="InterPro" id="IPR017871">
    <property type="entry name" value="ABC_transporter-like_CS"/>
</dbReference>